<evidence type="ECO:0000256" key="4">
    <source>
        <dbReference type="ARBA" id="ARBA00022980"/>
    </source>
</evidence>
<evidence type="ECO:0000256" key="5">
    <source>
        <dbReference type="ARBA" id="ARBA00023274"/>
    </source>
</evidence>
<comment type="caution">
    <text evidence="9">The sequence shown here is derived from an EMBL/GenBank/DDBJ whole genome shotgun (WGS) entry which is preliminary data.</text>
</comment>
<dbReference type="Gene3D" id="6.10.160.10">
    <property type="match status" value="1"/>
</dbReference>
<dbReference type="RefSeq" id="WP_008476926.1">
    <property type="nucleotide sequence ID" value="NZ_CAGS01000165.1"/>
</dbReference>
<keyword evidence="4 7" id="KW-0689">Ribosomal protein</keyword>
<keyword evidence="10" id="KW-1185">Reference proteome</keyword>
<evidence type="ECO:0000256" key="6">
    <source>
        <dbReference type="ARBA" id="ARBA00035172"/>
    </source>
</evidence>
<dbReference type="Proteomes" id="UP000004221">
    <property type="component" value="Unassembled WGS sequence"/>
</dbReference>
<evidence type="ECO:0000256" key="1">
    <source>
        <dbReference type="ARBA" id="ARBA00007698"/>
    </source>
</evidence>
<evidence type="ECO:0000313" key="9">
    <source>
        <dbReference type="EMBL" id="CCF83574.1"/>
    </source>
</evidence>
<dbReference type="PRINTS" id="PR00062">
    <property type="entry name" value="RIBOSOMALL20"/>
</dbReference>
<dbReference type="GO" id="GO:0019843">
    <property type="term" value="F:rRNA binding"/>
    <property type="evidence" value="ECO:0007669"/>
    <property type="project" value="UniProtKB-UniRule"/>
</dbReference>
<reference evidence="9 10" key="1">
    <citation type="journal article" date="2012" name="ISME J.">
        <title>Nitrification expanded: discovery, physiology and genomics of a nitrite-oxidizing bacterium from the phylum Chloroflexi.</title>
        <authorList>
            <person name="Sorokin D.Y."/>
            <person name="Lucker S."/>
            <person name="Vejmelkova D."/>
            <person name="Kostrikina N.A."/>
            <person name="Kleerebezem R."/>
            <person name="Rijpstra W.I."/>
            <person name="Damste J.S."/>
            <person name="Le Paslier D."/>
            <person name="Muyzer G."/>
            <person name="Wagner M."/>
            <person name="van Loosdrecht M.C."/>
            <person name="Daims H."/>
        </authorList>
    </citation>
    <scope>NUCLEOTIDE SEQUENCE [LARGE SCALE GENOMIC DNA]</scope>
    <source>
        <strain evidence="10">none</strain>
    </source>
</reference>
<dbReference type="InterPro" id="IPR049946">
    <property type="entry name" value="RIBOSOMAL_L20_CS"/>
</dbReference>
<dbReference type="SUPFAM" id="SSF74731">
    <property type="entry name" value="Ribosomal protein L20"/>
    <property type="match status" value="1"/>
</dbReference>
<dbReference type="GO" id="GO:0005840">
    <property type="term" value="C:ribosome"/>
    <property type="evidence" value="ECO:0007669"/>
    <property type="project" value="UniProtKB-KW"/>
</dbReference>
<keyword evidence="2 7" id="KW-0699">rRNA-binding</keyword>
<keyword evidence="3 7" id="KW-0694">RNA-binding</keyword>
<dbReference type="GO" id="GO:0006412">
    <property type="term" value="P:translation"/>
    <property type="evidence" value="ECO:0007669"/>
    <property type="project" value="InterPro"/>
</dbReference>
<dbReference type="HAMAP" id="MF_00382">
    <property type="entry name" value="Ribosomal_bL20"/>
    <property type="match status" value="1"/>
</dbReference>
<comment type="similarity">
    <text evidence="1 7 8">Belongs to the bacterial ribosomal protein bL20 family.</text>
</comment>
<evidence type="ECO:0000256" key="3">
    <source>
        <dbReference type="ARBA" id="ARBA00022884"/>
    </source>
</evidence>
<dbReference type="GO" id="GO:0003735">
    <property type="term" value="F:structural constituent of ribosome"/>
    <property type="evidence" value="ECO:0007669"/>
    <property type="project" value="InterPro"/>
</dbReference>
<dbReference type="AlphaFoldDB" id="I4EFW2"/>
<dbReference type="Gene3D" id="1.10.1900.20">
    <property type="entry name" value="Ribosomal protein L20"/>
    <property type="match status" value="1"/>
</dbReference>
<dbReference type="GO" id="GO:0000027">
    <property type="term" value="P:ribosomal large subunit assembly"/>
    <property type="evidence" value="ECO:0007669"/>
    <property type="project" value="UniProtKB-UniRule"/>
</dbReference>
<comment type="function">
    <text evidence="7 8">Binds directly to 23S ribosomal RNA and is necessary for the in vitro assembly process of the 50S ribosomal subunit. It is not involved in the protein synthesizing functions of that subunit.</text>
</comment>
<evidence type="ECO:0000256" key="8">
    <source>
        <dbReference type="RuleBase" id="RU000560"/>
    </source>
</evidence>
<proteinExistence type="inferred from homology"/>
<keyword evidence="5 7" id="KW-0687">Ribonucleoprotein</keyword>
<gene>
    <name evidence="7 9" type="primary">rplT</name>
    <name evidence="9" type="ORF">NITHO_2470004</name>
</gene>
<dbReference type="PANTHER" id="PTHR10986">
    <property type="entry name" value="39S RIBOSOMAL PROTEIN L20"/>
    <property type="match status" value="1"/>
</dbReference>
<dbReference type="Pfam" id="PF00453">
    <property type="entry name" value="Ribosomal_L20"/>
    <property type="match status" value="1"/>
</dbReference>
<organism evidence="9 10">
    <name type="scientific">Nitrolancea hollandica Lb</name>
    <dbReference type="NCBI Taxonomy" id="1129897"/>
    <lineage>
        <taxon>Bacteria</taxon>
        <taxon>Pseudomonadati</taxon>
        <taxon>Thermomicrobiota</taxon>
        <taxon>Thermomicrobia</taxon>
        <taxon>Sphaerobacterales</taxon>
        <taxon>Sphaerobacterineae</taxon>
        <taxon>Sphaerobacteraceae</taxon>
        <taxon>Nitrolancea</taxon>
    </lineage>
</organism>
<evidence type="ECO:0000256" key="2">
    <source>
        <dbReference type="ARBA" id="ARBA00022730"/>
    </source>
</evidence>
<dbReference type="FunFam" id="1.10.1900.20:FF:000001">
    <property type="entry name" value="50S ribosomal protein L20"/>
    <property type="match status" value="1"/>
</dbReference>
<dbReference type="InterPro" id="IPR005813">
    <property type="entry name" value="Ribosomal_bL20"/>
</dbReference>
<dbReference type="NCBIfam" id="TIGR01032">
    <property type="entry name" value="rplT_bact"/>
    <property type="match status" value="1"/>
</dbReference>
<dbReference type="PROSITE" id="PS00937">
    <property type="entry name" value="RIBOSOMAL_L20"/>
    <property type="match status" value="1"/>
</dbReference>
<evidence type="ECO:0000313" key="10">
    <source>
        <dbReference type="Proteomes" id="UP000004221"/>
    </source>
</evidence>
<evidence type="ECO:0000256" key="7">
    <source>
        <dbReference type="HAMAP-Rule" id="MF_00382"/>
    </source>
</evidence>
<dbReference type="CDD" id="cd07026">
    <property type="entry name" value="Ribosomal_L20"/>
    <property type="match status" value="1"/>
</dbReference>
<dbReference type="EMBL" id="CAGS01000165">
    <property type="protein sequence ID" value="CCF83574.1"/>
    <property type="molecule type" value="Genomic_DNA"/>
</dbReference>
<dbReference type="InterPro" id="IPR035566">
    <property type="entry name" value="Ribosomal_protein_bL20_C"/>
</dbReference>
<dbReference type="OrthoDB" id="9808966at2"/>
<accession>I4EFW2</accession>
<name>I4EFW2_9BACT</name>
<dbReference type="GO" id="GO:1990904">
    <property type="term" value="C:ribonucleoprotein complex"/>
    <property type="evidence" value="ECO:0007669"/>
    <property type="project" value="UniProtKB-KW"/>
</dbReference>
<sequence>MARVKRGVTSHRRHNKVLEQAKGFRGTRSRLFKRANEAVMRSLQYQYRDRRTRKRDMRRLWIVRINAAARQNGLPYGRFIEGLNKAGVELDRKVMADIAVRDSAAFTELVEVAKQALQPEA</sequence>
<protein>
    <recommendedName>
        <fullName evidence="6 7">Large ribosomal subunit protein bL20</fullName>
    </recommendedName>
</protein>